<organism evidence="1 2">
    <name type="scientific">Hyalomma asiaticum</name>
    <name type="common">Tick</name>
    <dbReference type="NCBI Taxonomy" id="266040"/>
    <lineage>
        <taxon>Eukaryota</taxon>
        <taxon>Metazoa</taxon>
        <taxon>Ecdysozoa</taxon>
        <taxon>Arthropoda</taxon>
        <taxon>Chelicerata</taxon>
        <taxon>Arachnida</taxon>
        <taxon>Acari</taxon>
        <taxon>Parasitiformes</taxon>
        <taxon>Ixodida</taxon>
        <taxon>Ixodoidea</taxon>
        <taxon>Ixodidae</taxon>
        <taxon>Hyalomminae</taxon>
        <taxon>Hyalomma</taxon>
    </lineage>
</organism>
<sequence length="117" mass="12750">MQGTRTRQSKSGRAPSTPFTESCAALSSDSMIEDSTPWKDRTPISVAVTTPSTAEEIATEQGSRTRREEGPADRCSSSTTFLVSSAHERVPLCAEAAGCSSFEQSREIHPERRTHFD</sequence>
<reference evidence="1" key="1">
    <citation type="submission" date="2020-05" db="EMBL/GenBank/DDBJ databases">
        <title>Large-scale comparative analyses of tick genomes elucidate their genetic diversity and vector capacities.</title>
        <authorList>
            <person name="Jia N."/>
            <person name="Wang J."/>
            <person name="Shi W."/>
            <person name="Du L."/>
            <person name="Sun Y."/>
            <person name="Zhan W."/>
            <person name="Jiang J."/>
            <person name="Wang Q."/>
            <person name="Zhang B."/>
            <person name="Ji P."/>
            <person name="Sakyi L.B."/>
            <person name="Cui X."/>
            <person name="Yuan T."/>
            <person name="Jiang B."/>
            <person name="Yang W."/>
            <person name="Lam T.T.-Y."/>
            <person name="Chang Q."/>
            <person name="Ding S."/>
            <person name="Wang X."/>
            <person name="Zhu J."/>
            <person name="Ruan X."/>
            <person name="Zhao L."/>
            <person name="Wei J."/>
            <person name="Que T."/>
            <person name="Du C."/>
            <person name="Cheng J."/>
            <person name="Dai P."/>
            <person name="Han X."/>
            <person name="Huang E."/>
            <person name="Gao Y."/>
            <person name="Liu J."/>
            <person name="Shao H."/>
            <person name="Ye R."/>
            <person name="Li L."/>
            <person name="Wei W."/>
            <person name="Wang X."/>
            <person name="Wang C."/>
            <person name="Yang T."/>
            <person name="Huo Q."/>
            <person name="Li W."/>
            <person name="Guo W."/>
            <person name="Chen H."/>
            <person name="Zhou L."/>
            <person name="Ni X."/>
            <person name="Tian J."/>
            <person name="Zhou Y."/>
            <person name="Sheng Y."/>
            <person name="Liu T."/>
            <person name="Pan Y."/>
            <person name="Xia L."/>
            <person name="Li J."/>
            <person name="Zhao F."/>
            <person name="Cao W."/>
        </authorList>
    </citation>
    <scope>NUCLEOTIDE SEQUENCE</scope>
    <source>
        <strain evidence="1">Hyas-2018</strain>
    </source>
</reference>
<name>A0ACB7RHT0_HYAAI</name>
<dbReference type="EMBL" id="CM023489">
    <property type="protein sequence ID" value="KAH6922021.1"/>
    <property type="molecule type" value="Genomic_DNA"/>
</dbReference>
<dbReference type="Proteomes" id="UP000821845">
    <property type="component" value="Chromosome 9"/>
</dbReference>
<comment type="caution">
    <text evidence="1">The sequence shown here is derived from an EMBL/GenBank/DDBJ whole genome shotgun (WGS) entry which is preliminary data.</text>
</comment>
<evidence type="ECO:0000313" key="2">
    <source>
        <dbReference type="Proteomes" id="UP000821845"/>
    </source>
</evidence>
<protein>
    <submittedName>
        <fullName evidence="1">Uncharacterized protein</fullName>
    </submittedName>
</protein>
<keyword evidence="2" id="KW-1185">Reference proteome</keyword>
<evidence type="ECO:0000313" key="1">
    <source>
        <dbReference type="EMBL" id="KAH6922021.1"/>
    </source>
</evidence>
<accession>A0ACB7RHT0</accession>
<proteinExistence type="predicted"/>
<gene>
    <name evidence="1" type="ORF">HPB50_007645</name>
</gene>